<organism evidence="2 4">
    <name type="scientific">Kribbella speibonae</name>
    <dbReference type="NCBI Taxonomy" id="1572660"/>
    <lineage>
        <taxon>Bacteria</taxon>
        <taxon>Bacillati</taxon>
        <taxon>Actinomycetota</taxon>
        <taxon>Actinomycetes</taxon>
        <taxon>Propionibacteriales</taxon>
        <taxon>Kribbellaceae</taxon>
        <taxon>Kribbella</taxon>
    </lineage>
</organism>
<gene>
    <name evidence="1" type="ORF">E0H58_30905</name>
    <name evidence="2" type="ORF">E0H92_36380</name>
</gene>
<reference evidence="3 4" key="1">
    <citation type="submission" date="2019-02" db="EMBL/GenBank/DDBJ databases">
        <title>Kribbella capetownensis sp. nov. and Kribbella speibonae sp. nov., isolated from soil.</title>
        <authorList>
            <person name="Curtis S.M."/>
            <person name="Norton I."/>
            <person name="Everest G.J."/>
            <person name="Meyers P.R."/>
        </authorList>
    </citation>
    <scope>NUCLEOTIDE SEQUENCE [LARGE SCALE GENOMIC DNA]</scope>
    <source>
        <strain evidence="1 3">SK5</strain>
        <strain evidence="2 4">YM55</strain>
    </source>
</reference>
<dbReference type="EMBL" id="SJJY01000008">
    <property type="protein sequence ID" value="TCC19327.1"/>
    <property type="molecule type" value="Genomic_DNA"/>
</dbReference>
<proteinExistence type="predicted"/>
<accession>A0A4R0ILC4</accession>
<dbReference type="EMBL" id="SJKC01000006">
    <property type="protein sequence ID" value="TCC31988.1"/>
    <property type="molecule type" value="Genomic_DNA"/>
</dbReference>
<dbReference type="Proteomes" id="UP000294225">
    <property type="component" value="Unassembled WGS sequence"/>
</dbReference>
<dbReference type="AlphaFoldDB" id="A0A4R0ILC4"/>
<evidence type="ECO:0000313" key="1">
    <source>
        <dbReference type="EMBL" id="TCC19327.1"/>
    </source>
</evidence>
<evidence type="ECO:0000313" key="2">
    <source>
        <dbReference type="EMBL" id="TCC31988.1"/>
    </source>
</evidence>
<evidence type="ECO:0008006" key="5">
    <source>
        <dbReference type="Google" id="ProtNLM"/>
    </source>
</evidence>
<keyword evidence="3" id="KW-1185">Reference proteome</keyword>
<evidence type="ECO:0000313" key="3">
    <source>
        <dbReference type="Proteomes" id="UP000292385"/>
    </source>
</evidence>
<dbReference type="RefSeq" id="WP_131466286.1">
    <property type="nucleotide sequence ID" value="NZ_SJJY01000008.1"/>
</dbReference>
<dbReference type="Proteomes" id="UP000292385">
    <property type="component" value="Unassembled WGS sequence"/>
</dbReference>
<comment type="caution">
    <text evidence="2">The sequence shown here is derived from an EMBL/GenBank/DDBJ whole genome shotgun (WGS) entry which is preliminary data.</text>
</comment>
<name>A0A4R0ILC4_9ACTN</name>
<protein>
    <recommendedName>
        <fullName evidence="5">WXG100 family type VII secretion target</fullName>
    </recommendedName>
</protein>
<sequence length="105" mass="11076">MAGAFIQGLTPEMAHHANQTAAYAETLGDNVRRSAANTMDLGGSMRGEAYQTNVAGHENWSQAASLKGQNQAGMQSDGMMQITNIYDQLSAGNVHSFGTVNMPTA</sequence>
<evidence type="ECO:0000313" key="4">
    <source>
        <dbReference type="Proteomes" id="UP000294225"/>
    </source>
</evidence>